<dbReference type="InParanoid" id="B7GC41"/>
<dbReference type="EMBL" id="CM000627">
    <property type="protein sequence ID" value="EEC43798.1"/>
    <property type="molecule type" value="Genomic_DNA"/>
</dbReference>
<reference evidence="4" key="2">
    <citation type="submission" date="2008-08" db="EMBL/GenBank/DDBJ databases">
        <authorList>
            <consortium name="Diatom Consortium"/>
            <person name="Grigoriev I."/>
            <person name="Grimwood J."/>
            <person name="Kuo A."/>
            <person name="Otillar R.P."/>
            <person name="Salamov A."/>
            <person name="Detter J.C."/>
            <person name="Lindquist E."/>
            <person name="Shapiro H."/>
            <person name="Lucas S."/>
            <person name="Glavina del Rio T."/>
            <person name="Pitluck S."/>
            <person name="Rokhsar D."/>
            <person name="Bowler C."/>
        </authorList>
    </citation>
    <scope>GENOME REANNOTATION</scope>
    <source>
        <strain evidence="4">CCAP 1055/1</strain>
    </source>
</reference>
<dbReference type="KEGG" id="pti:PHATRDRAFT_40676"/>
<reference evidence="3 4" key="1">
    <citation type="journal article" date="2008" name="Nature">
        <title>The Phaeodactylum genome reveals the evolutionary history of diatom genomes.</title>
        <authorList>
            <person name="Bowler C."/>
            <person name="Allen A.E."/>
            <person name="Badger J.H."/>
            <person name="Grimwood J."/>
            <person name="Jabbari K."/>
            <person name="Kuo A."/>
            <person name="Maheswari U."/>
            <person name="Martens C."/>
            <person name="Maumus F."/>
            <person name="Otillar R.P."/>
            <person name="Rayko E."/>
            <person name="Salamov A."/>
            <person name="Vandepoele K."/>
            <person name="Beszteri B."/>
            <person name="Gruber A."/>
            <person name="Heijde M."/>
            <person name="Katinka M."/>
            <person name="Mock T."/>
            <person name="Valentin K."/>
            <person name="Verret F."/>
            <person name="Berges J.A."/>
            <person name="Brownlee C."/>
            <person name="Cadoret J.P."/>
            <person name="Chiovitti A."/>
            <person name="Choi C.J."/>
            <person name="Coesel S."/>
            <person name="De Martino A."/>
            <person name="Detter J.C."/>
            <person name="Durkin C."/>
            <person name="Falciatore A."/>
            <person name="Fournet J."/>
            <person name="Haruta M."/>
            <person name="Huysman M.J."/>
            <person name="Jenkins B.D."/>
            <person name="Jiroutova K."/>
            <person name="Jorgensen R.E."/>
            <person name="Joubert Y."/>
            <person name="Kaplan A."/>
            <person name="Kroger N."/>
            <person name="Kroth P.G."/>
            <person name="La Roche J."/>
            <person name="Lindquist E."/>
            <person name="Lommer M."/>
            <person name="Martin-Jezequel V."/>
            <person name="Lopez P.J."/>
            <person name="Lucas S."/>
            <person name="Mangogna M."/>
            <person name="McGinnis K."/>
            <person name="Medlin L.K."/>
            <person name="Montsant A."/>
            <person name="Oudot-Le Secq M.P."/>
            <person name="Napoli C."/>
            <person name="Obornik M."/>
            <person name="Parker M.S."/>
            <person name="Petit J.L."/>
            <person name="Porcel B.M."/>
            <person name="Poulsen N."/>
            <person name="Robison M."/>
            <person name="Rychlewski L."/>
            <person name="Rynearson T.A."/>
            <person name="Schmutz J."/>
            <person name="Shapiro H."/>
            <person name="Siaut M."/>
            <person name="Stanley M."/>
            <person name="Sussman M.R."/>
            <person name="Taylor A.R."/>
            <person name="Vardi A."/>
            <person name="von Dassow P."/>
            <person name="Vyverman W."/>
            <person name="Willis A."/>
            <person name="Wyrwicz L.S."/>
            <person name="Rokhsar D.S."/>
            <person name="Weissenbach J."/>
            <person name="Armbrust E.V."/>
            <person name="Green B.R."/>
            <person name="Van de Peer Y."/>
            <person name="Grigoriev I.V."/>
        </authorList>
    </citation>
    <scope>NUCLEOTIDE SEQUENCE [LARGE SCALE GENOMIC DNA]</scope>
    <source>
        <strain evidence="3 4">CCAP 1055/1</strain>
    </source>
</reference>
<organism evidence="3 4">
    <name type="scientific">Phaeodactylum tricornutum (strain CCAP 1055/1)</name>
    <dbReference type="NCBI Taxonomy" id="556484"/>
    <lineage>
        <taxon>Eukaryota</taxon>
        <taxon>Sar</taxon>
        <taxon>Stramenopiles</taxon>
        <taxon>Ochrophyta</taxon>
        <taxon>Bacillariophyta</taxon>
        <taxon>Bacillariophyceae</taxon>
        <taxon>Bacillariophycidae</taxon>
        <taxon>Naviculales</taxon>
        <taxon>Phaeodactylaceae</taxon>
        <taxon>Phaeodactylum</taxon>
    </lineage>
</organism>
<keyword evidence="2" id="KW-0732">Signal</keyword>
<protein>
    <submittedName>
        <fullName evidence="3">Uncharacterized protein</fullName>
    </submittedName>
</protein>
<accession>B7GC41</accession>
<proteinExistence type="predicted"/>
<feature type="signal peptide" evidence="2">
    <location>
        <begin position="1"/>
        <end position="20"/>
    </location>
</feature>
<dbReference type="PaxDb" id="2850-Phatr40676"/>
<gene>
    <name evidence="3" type="ORF">PHATRDRAFT_40676</name>
</gene>
<dbReference type="RefSeq" id="XP_002184739.1">
    <property type="nucleotide sequence ID" value="XM_002184703.1"/>
</dbReference>
<evidence type="ECO:0000313" key="4">
    <source>
        <dbReference type="Proteomes" id="UP000000759"/>
    </source>
</evidence>
<dbReference type="GeneID" id="7198585"/>
<dbReference type="Proteomes" id="UP000000759">
    <property type="component" value="Chromosome 25"/>
</dbReference>
<keyword evidence="4" id="KW-1185">Reference proteome</keyword>
<evidence type="ECO:0000313" key="3">
    <source>
        <dbReference type="EMBL" id="EEC43798.1"/>
    </source>
</evidence>
<name>B7GC41_PHATC</name>
<feature type="compositionally biased region" description="Basic and acidic residues" evidence="1">
    <location>
        <begin position="69"/>
        <end position="110"/>
    </location>
</feature>
<evidence type="ECO:0000256" key="1">
    <source>
        <dbReference type="SAM" id="MobiDB-lite"/>
    </source>
</evidence>
<evidence type="ECO:0000256" key="2">
    <source>
        <dbReference type="SAM" id="SignalP"/>
    </source>
</evidence>
<feature type="region of interest" description="Disordered" evidence="1">
    <location>
        <begin position="28"/>
        <end position="116"/>
    </location>
</feature>
<sequence length="116" mass="13129">MKTIIATILALIACVSLTQGFTPSFSLSRPTLGLSMTGEAGQNQEGWKGQRGGQDKHDEMWEAQQELLQSRREHSGSKEERMDKYSNPDVDHHEELKNPWSKSNDKDDHYSQNGQL</sequence>
<dbReference type="HOGENOM" id="CLU_2101690_0_0_1"/>
<feature type="chain" id="PRO_5002856008" evidence="2">
    <location>
        <begin position="21"/>
        <end position="116"/>
    </location>
</feature>
<dbReference type="AlphaFoldDB" id="B7GC41"/>